<feature type="compositionally biased region" description="Polar residues" evidence="1">
    <location>
        <begin position="1"/>
        <end position="10"/>
    </location>
</feature>
<proteinExistence type="predicted"/>
<feature type="domain" description="Amidohydrolase 3" evidence="3">
    <location>
        <begin position="459"/>
        <end position="550"/>
    </location>
</feature>
<evidence type="ECO:0000313" key="4">
    <source>
        <dbReference type="EMBL" id="KAF1802149.1"/>
    </source>
</evidence>
<dbReference type="InterPro" id="IPR013108">
    <property type="entry name" value="Amidohydro_3"/>
</dbReference>
<dbReference type="InterPro" id="IPR032466">
    <property type="entry name" value="Metal_Hydrolase"/>
</dbReference>
<dbReference type="InterPro" id="IPR011059">
    <property type="entry name" value="Metal-dep_hydrolase_composite"/>
</dbReference>
<feature type="region of interest" description="Disordered" evidence="1">
    <location>
        <begin position="1"/>
        <end position="40"/>
    </location>
</feature>
<protein>
    <recommendedName>
        <fullName evidence="3">Amidohydrolase 3 domain-containing protein</fullName>
    </recommendedName>
</protein>
<evidence type="ECO:0000256" key="1">
    <source>
        <dbReference type="SAM" id="MobiDB-lite"/>
    </source>
</evidence>
<dbReference type="GO" id="GO:0004038">
    <property type="term" value="F:allantoinase activity"/>
    <property type="evidence" value="ECO:0007669"/>
    <property type="project" value="TreeGrafter"/>
</dbReference>
<gene>
    <name evidence="4" type="ORF">FB192DRAFT_1103841</name>
</gene>
<keyword evidence="2" id="KW-0812">Transmembrane</keyword>
<accession>A0A8H4BHE0</accession>
<dbReference type="PANTHER" id="PTHR43668:SF5">
    <property type="entry name" value="AMIDOHYDROLASE 3 DOMAIN-CONTAINING PROTEIN"/>
    <property type="match status" value="1"/>
</dbReference>
<keyword evidence="2" id="KW-0472">Membrane</keyword>
<dbReference type="Gene3D" id="3.20.20.140">
    <property type="entry name" value="Metal-dependent hydrolases"/>
    <property type="match status" value="2"/>
</dbReference>
<reference evidence="4 5" key="1">
    <citation type="submission" date="2019-09" db="EMBL/GenBank/DDBJ databases">
        <authorList>
            <consortium name="DOE Joint Genome Institute"/>
            <person name="Mondo S.J."/>
            <person name="Navarro-Mendoza M.I."/>
            <person name="Perez-Arques C."/>
            <person name="Panchal S."/>
            <person name="Nicolas F.E."/>
            <person name="Ganguly P."/>
            <person name="Pangilinan J."/>
            <person name="Grigoriev I."/>
            <person name="Heitman J."/>
            <person name="Sanya K."/>
            <person name="Garre V."/>
        </authorList>
    </citation>
    <scope>NUCLEOTIDE SEQUENCE [LARGE SCALE GENOMIC DNA]</scope>
    <source>
        <strain evidence="4 5">MU402</strain>
    </source>
</reference>
<dbReference type="InterPro" id="IPR050138">
    <property type="entry name" value="DHOase/Allantoinase_Hydrolase"/>
</dbReference>
<comment type="caution">
    <text evidence="4">The sequence shown here is derived from an EMBL/GenBank/DDBJ whole genome shotgun (WGS) entry which is preliminary data.</text>
</comment>
<dbReference type="GO" id="GO:0006145">
    <property type="term" value="P:purine nucleobase catabolic process"/>
    <property type="evidence" value="ECO:0007669"/>
    <property type="project" value="TreeGrafter"/>
</dbReference>
<evidence type="ECO:0000256" key="2">
    <source>
        <dbReference type="SAM" id="Phobius"/>
    </source>
</evidence>
<evidence type="ECO:0000313" key="5">
    <source>
        <dbReference type="Proteomes" id="UP000469890"/>
    </source>
</evidence>
<dbReference type="Proteomes" id="UP000469890">
    <property type="component" value="Unassembled WGS sequence"/>
</dbReference>
<name>A0A8H4BHE0_MUCCL</name>
<sequence>MTSIGNQPSYASIVRDGQDARARDGEEGSSSSPLLPSSRKGKELNWHDRLRRAQHFARRHLYHILTLFTVALLLIVLLVYTLLPDSSVFPSKEIHAVPHPIQAGVSQLTMEKGRMQCQAIHTRKREKNTPNQGRKNPRAEATQQPILLKNAVVWDGQGNVLKHVDVYVEDGIIQKVEKNIKIQQDGRVKVVDVAGHVVGPGLVDMHSHMGVDSWPELDATQDTNEMTQPLTPFVRTLDAFNPSDKAIRIVSSGGVTTALVLPGSGNLMGGEAFAFKLRPKSTLSNEDMLVQANINPEQDTKWRWMKMACGENPKRVYGGQNRMPSTRLGEAYLFRKELARAQALKQQQDDWCQAASLDPSARFDTAFPQDLSLESLVSLLRGEVLLNVHCYETHDIEAMVRHSLEFNFTISAFHHALDAYRIPTILRRAPNNITVATFADHWGYKKEAFQAIPEAPKILYDAGIPVALKSDHPVLNSQHLIFEAAKTTHYGLPAQEAFKAVTSVPANAIGLGHRIGSLKVGYDADLVIWDRDPLALGATPLQVFVDGVPLFEEKVIEPLVAVQEKESIKTSPPIAQSSPPKKMQGAKSFVLKNAAYSFLGQRPVQGPMDIVVQDGAIVCSANDCTSAIASIQSAKAVPEYDLQGGYILPGLIGVGSSLGLIEIQGEAGTGDGRAPSSKSQDAKDIIETVDGIKLSTRHLEEAYKGGILTAITAPMSNNVVVGVSAAFKTGADSLLTDGALLSSAVALHLQIGDDYKSSSFPTISSQISFIRQLFKDNMKSDNYYGKAANGEIPIIITAHNKDEIASIVVLKRDHFPQARFVIQGGTEAYLVASHLAALDIPVVLQPVLCTPSRFDSIHCLTGAPLTNGTAAHVLHRYGVQLGVGIYDDGLARNLAWDAGWLAATSPSAAALEDGAITELEAIQFVTSNLRAIYGLDQAAAVVDLDDEFIVYSGNPFDVKHRLMFIHSRSKGLEALVQQDE</sequence>
<dbReference type="GO" id="GO:0005737">
    <property type="term" value="C:cytoplasm"/>
    <property type="evidence" value="ECO:0007669"/>
    <property type="project" value="TreeGrafter"/>
</dbReference>
<dbReference type="SUPFAM" id="SSF51556">
    <property type="entry name" value="Metallo-dependent hydrolases"/>
    <property type="match status" value="1"/>
</dbReference>
<evidence type="ECO:0000259" key="3">
    <source>
        <dbReference type="Pfam" id="PF07969"/>
    </source>
</evidence>
<keyword evidence="2" id="KW-1133">Transmembrane helix</keyword>
<feature type="region of interest" description="Disordered" evidence="1">
    <location>
        <begin position="121"/>
        <end position="141"/>
    </location>
</feature>
<dbReference type="Pfam" id="PF07969">
    <property type="entry name" value="Amidohydro_3"/>
    <property type="match status" value="1"/>
</dbReference>
<feature type="compositionally biased region" description="Basic and acidic residues" evidence="1">
    <location>
        <begin position="16"/>
        <end position="26"/>
    </location>
</feature>
<dbReference type="AlphaFoldDB" id="A0A8H4BHE0"/>
<feature type="compositionally biased region" description="Low complexity" evidence="1">
    <location>
        <begin position="28"/>
        <end position="38"/>
    </location>
</feature>
<organism evidence="4 5">
    <name type="scientific">Mucor circinelloides f. lusitanicus</name>
    <name type="common">Mucor racemosus var. lusitanicus</name>
    <dbReference type="NCBI Taxonomy" id="29924"/>
    <lineage>
        <taxon>Eukaryota</taxon>
        <taxon>Fungi</taxon>
        <taxon>Fungi incertae sedis</taxon>
        <taxon>Mucoromycota</taxon>
        <taxon>Mucoromycotina</taxon>
        <taxon>Mucoromycetes</taxon>
        <taxon>Mucorales</taxon>
        <taxon>Mucorineae</taxon>
        <taxon>Mucoraceae</taxon>
        <taxon>Mucor</taxon>
    </lineage>
</organism>
<dbReference type="PANTHER" id="PTHR43668">
    <property type="entry name" value="ALLANTOINASE"/>
    <property type="match status" value="1"/>
</dbReference>
<feature type="transmembrane region" description="Helical" evidence="2">
    <location>
        <begin position="61"/>
        <end position="83"/>
    </location>
</feature>
<dbReference type="SUPFAM" id="SSF51338">
    <property type="entry name" value="Composite domain of metallo-dependent hydrolases"/>
    <property type="match status" value="1"/>
</dbReference>
<dbReference type="EMBL" id="JAAECE010000004">
    <property type="protein sequence ID" value="KAF1802149.1"/>
    <property type="molecule type" value="Genomic_DNA"/>
</dbReference>